<proteinExistence type="predicted"/>
<sequence>MVIKENKNTIQDEFVCPHCNGSTFIFIGLQKQKGLFENHELWRCKNCHSTFARETIDVKKSMENETFNKRALQYYCKIRFANS</sequence>
<organism evidence="1 2">
    <name type="scientific">Candidatus Brocadia sinica JPN1</name>
    <dbReference type="NCBI Taxonomy" id="1197129"/>
    <lineage>
        <taxon>Bacteria</taxon>
        <taxon>Pseudomonadati</taxon>
        <taxon>Planctomycetota</taxon>
        <taxon>Candidatus Brocadiia</taxon>
        <taxon>Candidatus Brocadiales</taxon>
        <taxon>Candidatus Brocadiaceae</taxon>
        <taxon>Candidatus Brocadia</taxon>
    </lineage>
</organism>
<protein>
    <submittedName>
        <fullName evidence="1">Uncharacterized protein</fullName>
    </submittedName>
</protein>
<name>A0ABQ0K0U6_9BACT</name>
<evidence type="ECO:0000313" key="2">
    <source>
        <dbReference type="Proteomes" id="UP000032309"/>
    </source>
</evidence>
<comment type="caution">
    <text evidence="1">The sequence shown here is derived from an EMBL/GenBank/DDBJ whole genome shotgun (WGS) entry which is preliminary data.</text>
</comment>
<dbReference type="Proteomes" id="UP000032309">
    <property type="component" value="Unassembled WGS sequence"/>
</dbReference>
<accession>A0ABQ0K0U6</accession>
<reference evidence="2" key="1">
    <citation type="journal article" date="2015" name="Genome Announc.">
        <title>Draft Genome Sequence of an Anaerobic Ammonium-Oxidizing Bacterium, "Candidatus Brocadia sinica".</title>
        <authorList>
            <person name="Oshiki M."/>
            <person name="Shinyako-Hata K."/>
            <person name="Satoh H."/>
            <person name="Okabe S."/>
        </authorList>
    </citation>
    <scope>NUCLEOTIDE SEQUENCE [LARGE SCALE GENOMIC DNA]</scope>
    <source>
        <strain evidence="2">JPN1</strain>
    </source>
</reference>
<evidence type="ECO:0000313" key="1">
    <source>
        <dbReference type="EMBL" id="GAN34644.1"/>
    </source>
</evidence>
<keyword evidence="2" id="KW-1185">Reference proteome</keyword>
<dbReference type="EMBL" id="BAFN01000001">
    <property type="protein sequence ID" value="GAN34644.1"/>
    <property type="molecule type" value="Genomic_DNA"/>
</dbReference>
<gene>
    <name evidence="1" type="ORF">BROSI_A3187</name>
</gene>